<organism evidence="1 2">
    <name type="scientific">Rhamnella rubrinervis</name>
    <dbReference type="NCBI Taxonomy" id="2594499"/>
    <lineage>
        <taxon>Eukaryota</taxon>
        <taxon>Viridiplantae</taxon>
        <taxon>Streptophyta</taxon>
        <taxon>Embryophyta</taxon>
        <taxon>Tracheophyta</taxon>
        <taxon>Spermatophyta</taxon>
        <taxon>Magnoliopsida</taxon>
        <taxon>eudicotyledons</taxon>
        <taxon>Gunneridae</taxon>
        <taxon>Pentapetalae</taxon>
        <taxon>rosids</taxon>
        <taxon>fabids</taxon>
        <taxon>Rosales</taxon>
        <taxon>Rhamnaceae</taxon>
        <taxon>rhamnoid group</taxon>
        <taxon>Rhamneae</taxon>
        <taxon>Rhamnella</taxon>
    </lineage>
</organism>
<sequence>MVVVVGVVVGVLESGGDGNEKEDSLNIGGIDFDYDGEEFDNGSSVHGGNGGGLEGGVRYFERVVWY</sequence>
<name>A0A8K0H5C9_9ROSA</name>
<dbReference type="EMBL" id="VOIH02000005">
    <property type="protein sequence ID" value="KAF3445785.1"/>
    <property type="molecule type" value="Genomic_DNA"/>
</dbReference>
<gene>
    <name evidence="1" type="ORF">FNV43_RR10962</name>
</gene>
<accession>A0A8K0H5C9</accession>
<dbReference type="Proteomes" id="UP000796880">
    <property type="component" value="Unassembled WGS sequence"/>
</dbReference>
<evidence type="ECO:0000313" key="1">
    <source>
        <dbReference type="EMBL" id="KAF3445785.1"/>
    </source>
</evidence>
<proteinExistence type="predicted"/>
<evidence type="ECO:0000313" key="2">
    <source>
        <dbReference type="Proteomes" id="UP000796880"/>
    </source>
</evidence>
<keyword evidence="2" id="KW-1185">Reference proteome</keyword>
<comment type="caution">
    <text evidence="1">The sequence shown here is derived from an EMBL/GenBank/DDBJ whole genome shotgun (WGS) entry which is preliminary data.</text>
</comment>
<dbReference type="AlphaFoldDB" id="A0A8K0H5C9"/>
<protein>
    <submittedName>
        <fullName evidence="1">Uncharacterized protein</fullName>
    </submittedName>
</protein>
<reference evidence="1" key="1">
    <citation type="submission" date="2020-03" db="EMBL/GenBank/DDBJ databases">
        <title>A high-quality chromosome-level genome assembly of a woody plant with both climbing and erect habits, Rhamnella rubrinervis.</title>
        <authorList>
            <person name="Lu Z."/>
            <person name="Yang Y."/>
            <person name="Zhu X."/>
            <person name="Sun Y."/>
        </authorList>
    </citation>
    <scope>NUCLEOTIDE SEQUENCE</scope>
    <source>
        <strain evidence="1">BYM</strain>
        <tissue evidence="1">Leaf</tissue>
    </source>
</reference>